<comment type="caution">
    <text evidence="12">The sequence shown here is derived from an EMBL/GenBank/DDBJ whole genome shotgun (WGS) entry which is preliminary data.</text>
</comment>
<keyword evidence="10" id="KW-1133">Transmembrane helix</keyword>
<keyword evidence="3 8" id="KW-0863">Zinc-finger</keyword>
<evidence type="ECO:0000256" key="4">
    <source>
        <dbReference type="ARBA" id="ARBA00022833"/>
    </source>
</evidence>
<evidence type="ECO:0000259" key="11">
    <source>
        <dbReference type="PROSITE" id="PS50157"/>
    </source>
</evidence>
<keyword evidence="10" id="KW-0812">Transmembrane</keyword>
<dbReference type="PROSITE" id="PS50157">
    <property type="entry name" value="ZINC_FINGER_C2H2_2"/>
    <property type="match status" value="3"/>
</dbReference>
<evidence type="ECO:0000256" key="9">
    <source>
        <dbReference type="SAM" id="MobiDB-lite"/>
    </source>
</evidence>
<evidence type="ECO:0000256" key="10">
    <source>
        <dbReference type="SAM" id="Phobius"/>
    </source>
</evidence>
<dbReference type="GO" id="GO:0006357">
    <property type="term" value="P:regulation of transcription by RNA polymerase II"/>
    <property type="evidence" value="ECO:0007669"/>
    <property type="project" value="TreeGrafter"/>
</dbReference>
<keyword evidence="13" id="KW-1185">Reference proteome</keyword>
<evidence type="ECO:0000313" key="12">
    <source>
        <dbReference type="EMBL" id="KAA0198281.1"/>
    </source>
</evidence>
<name>A0A8E0S6I5_9TREM</name>
<dbReference type="GO" id="GO:0008270">
    <property type="term" value="F:zinc ion binding"/>
    <property type="evidence" value="ECO:0007669"/>
    <property type="project" value="UniProtKB-KW"/>
</dbReference>
<proteinExistence type="predicted"/>
<feature type="compositionally biased region" description="Polar residues" evidence="9">
    <location>
        <begin position="241"/>
        <end position="250"/>
    </location>
</feature>
<keyword evidence="4" id="KW-0862">Zinc</keyword>
<dbReference type="SMART" id="SM00355">
    <property type="entry name" value="ZnF_C2H2"/>
    <property type="match status" value="5"/>
</dbReference>
<dbReference type="SUPFAM" id="SSF57667">
    <property type="entry name" value="beta-beta-alpha zinc fingers"/>
    <property type="match status" value="3"/>
</dbReference>
<dbReference type="Gene3D" id="3.30.160.60">
    <property type="entry name" value="Classic Zinc Finger"/>
    <property type="match status" value="3"/>
</dbReference>
<dbReference type="Proteomes" id="UP000728185">
    <property type="component" value="Unassembled WGS sequence"/>
</dbReference>
<evidence type="ECO:0000256" key="6">
    <source>
        <dbReference type="ARBA" id="ARBA00023163"/>
    </source>
</evidence>
<gene>
    <name evidence="12" type="ORF">FBUS_08682</name>
</gene>
<dbReference type="AlphaFoldDB" id="A0A8E0S6I5"/>
<dbReference type="PANTHER" id="PTHR46179">
    <property type="entry name" value="ZINC FINGER PROTEIN"/>
    <property type="match status" value="1"/>
</dbReference>
<evidence type="ECO:0000256" key="3">
    <source>
        <dbReference type="ARBA" id="ARBA00022771"/>
    </source>
</evidence>
<keyword evidence="2" id="KW-0479">Metal-binding</keyword>
<evidence type="ECO:0000256" key="1">
    <source>
        <dbReference type="ARBA" id="ARBA00004123"/>
    </source>
</evidence>
<keyword evidence="5" id="KW-0805">Transcription regulation</keyword>
<feature type="domain" description="C2H2-type" evidence="11">
    <location>
        <begin position="41"/>
        <end position="65"/>
    </location>
</feature>
<feature type="region of interest" description="Disordered" evidence="9">
    <location>
        <begin position="280"/>
        <end position="302"/>
    </location>
</feature>
<evidence type="ECO:0000313" key="13">
    <source>
        <dbReference type="Proteomes" id="UP000728185"/>
    </source>
</evidence>
<sequence length="302" mass="33871">MDNTIRYSAASYIVFQFFCEIIPILYRLGIAFFPLSRERKHKCTQCSRAFPTKSKLDSHSKKHHGFVCTLCYPVDLDTCEVPVNMCVWKFDSFIALRRHMALVHPKPCLRCPTCDQRFNRPKALAEHELTHTPGGPGARRRFVCPLCPPRDPAKNKVDDAKSSATTSETSSTMESGFVAFTVKRNLHAHMRAVHANYMFRCKWPGCPVLLSTKQKLVQHMERHKTGRPVASRTRGRRNRMKSASSSQQSGKPEKSAPGDFDPSSDADSECTVVALLRECESDEENGKETGTPAGALNLVSSH</sequence>
<comment type="subcellular location">
    <subcellularLocation>
        <location evidence="1">Nucleus</location>
    </subcellularLocation>
</comment>
<feature type="domain" description="C2H2-type" evidence="11">
    <location>
        <begin position="109"/>
        <end position="136"/>
    </location>
</feature>
<reference evidence="12" key="1">
    <citation type="submission" date="2019-05" db="EMBL/GenBank/DDBJ databases">
        <title>Annotation for the trematode Fasciolopsis buski.</title>
        <authorList>
            <person name="Choi Y.-J."/>
        </authorList>
    </citation>
    <scope>NUCLEOTIDE SEQUENCE</scope>
    <source>
        <strain evidence="12">HT</strain>
        <tissue evidence="12">Whole worm</tissue>
    </source>
</reference>
<dbReference type="PROSITE" id="PS00028">
    <property type="entry name" value="ZINC_FINGER_C2H2_1"/>
    <property type="match status" value="3"/>
</dbReference>
<accession>A0A8E0S6I5</accession>
<dbReference type="InterPro" id="IPR036236">
    <property type="entry name" value="Znf_C2H2_sf"/>
</dbReference>
<keyword evidence="10" id="KW-0472">Membrane</keyword>
<feature type="domain" description="C2H2-type" evidence="11">
    <location>
        <begin position="199"/>
        <end position="228"/>
    </location>
</feature>
<evidence type="ECO:0000256" key="5">
    <source>
        <dbReference type="ARBA" id="ARBA00023015"/>
    </source>
</evidence>
<dbReference type="InterPro" id="IPR013087">
    <property type="entry name" value="Znf_C2H2_type"/>
</dbReference>
<organism evidence="12 13">
    <name type="scientific">Fasciolopsis buskii</name>
    <dbReference type="NCBI Taxonomy" id="27845"/>
    <lineage>
        <taxon>Eukaryota</taxon>
        <taxon>Metazoa</taxon>
        <taxon>Spiralia</taxon>
        <taxon>Lophotrochozoa</taxon>
        <taxon>Platyhelminthes</taxon>
        <taxon>Trematoda</taxon>
        <taxon>Digenea</taxon>
        <taxon>Plagiorchiida</taxon>
        <taxon>Echinostomata</taxon>
        <taxon>Echinostomatoidea</taxon>
        <taxon>Fasciolidae</taxon>
        <taxon>Fasciolopsis</taxon>
    </lineage>
</organism>
<keyword evidence="6" id="KW-0804">Transcription</keyword>
<dbReference type="PANTHER" id="PTHR46179:SF13">
    <property type="entry name" value="C2H2-TYPE DOMAIN-CONTAINING PROTEIN"/>
    <property type="match status" value="1"/>
</dbReference>
<protein>
    <submittedName>
        <fullName evidence="12">Zinc finger protein</fullName>
    </submittedName>
</protein>
<dbReference type="GO" id="GO:0005634">
    <property type="term" value="C:nucleus"/>
    <property type="evidence" value="ECO:0007669"/>
    <property type="project" value="UniProtKB-SubCell"/>
</dbReference>
<evidence type="ECO:0000256" key="2">
    <source>
        <dbReference type="ARBA" id="ARBA00022723"/>
    </source>
</evidence>
<evidence type="ECO:0000256" key="8">
    <source>
        <dbReference type="PROSITE-ProRule" id="PRU00042"/>
    </source>
</evidence>
<dbReference type="Pfam" id="PF00096">
    <property type="entry name" value="zf-C2H2"/>
    <property type="match status" value="1"/>
</dbReference>
<keyword evidence="7" id="KW-0539">Nucleus</keyword>
<dbReference type="EMBL" id="LUCM01001838">
    <property type="protein sequence ID" value="KAA0198281.1"/>
    <property type="molecule type" value="Genomic_DNA"/>
</dbReference>
<evidence type="ECO:0000256" key="7">
    <source>
        <dbReference type="ARBA" id="ARBA00023242"/>
    </source>
</evidence>
<dbReference type="InterPro" id="IPR051061">
    <property type="entry name" value="Zinc_finger_trans_reg"/>
</dbReference>
<feature type="region of interest" description="Disordered" evidence="9">
    <location>
        <begin position="217"/>
        <end position="267"/>
    </location>
</feature>
<feature type="transmembrane region" description="Helical" evidence="10">
    <location>
        <begin position="12"/>
        <end position="35"/>
    </location>
</feature>
<dbReference type="OrthoDB" id="2687452at2759"/>